<dbReference type="GO" id="GO:0005886">
    <property type="term" value="C:plasma membrane"/>
    <property type="evidence" value="ECO:0007669"/>
    <property type="project" value="UniProtKB-SubCell"/>
</dbReference>
<feature type="transmembrane region" description="Helical" evidence="8">
    <location>
        <begin position="234"/>
        <end position="256"/>
    </location>
</feature>
<evidence type="ECO:0000256" key="6">
    <source>
        <dbReference type="ARBA" id="ARBA00022989"/>
    </source>
</evidence>
<feature type="transmembrane region" description="Helical" evidence="8">
    <location>
        <begin position="301"/>
        <end position="323"/>
    </location>
</feature>
<evidence type="ECO:0000313" key="10">
    <source>
        <dbReference type="EMBL" id="STX28742.1"/>
    </source>
</evidence>
<dbReference type="PANTHER" id="PTHR30294">
    <property type="entry name" value="MEMBRANE COMPONENT OF ABC TRANSPORTER YHHJ-RELATED"/>
    <property type="match status" value="1"/>
</dbReference>
<evidence type="ECO:0000256" key="3">
    <source>
        <dbReference type="ARBA" id="ARBA00022448"/>
    </source>
</evidence>
<dbReference type="OrthoDB" id="9808686at2"/>
<evidence type="ECO:0000256" key="5">
    <source>
        <dbReference type="ARBA" id="ARBA00022692"/>
    </source>
</evidence>
<proteinExistence type="inferred from homology"/>
<evidence type="ECO:0000259" key="9">
    <source>
        <dbReference type="PROSITE" id="PS51012"/>
    </source>
</evidence>
<comment type="subcellular location">
    <subcellularLocation>
        <location evidence="1">Cell membrane</location>
        <topology evidence="1">Multi-pass membrane protein</topology>
    </subcellularLocation>
</comment>
<feature type="transmembrane region" description="Helical" evidence="8">
    <location>
        <begin position="262"/>
        <end position="289"/>
    </location>
</feature>
<keyword evidence="11" id="KW-1185">Reference proteome</keyword>
<gene>
    <name evidence="10" type="primary">ybhR</name>
    <name evidence="10" type="ORF">NCTC13315_01275</name>
</gene>
<feature type="transmembrane region" description="Helical" evidence="8">
    <location>
        <begin position="190"/>
        <end position="213"/>
    </location>
</feature>
<evidence type="ECO:0000256" key="1">
    <source>
        <dbReference type="ARBA" id="ARBA00004651"/>
    </source>
</evidence>
<dbReference type="PANTHER" id="PTHR30294:SF29">
    <property type="entry name" value="MULTIDRUG ABC TRANSPORTER PERMEASE YBHS-RELATED"/>
    <property type="match status" value="1"/>
</dbReference>
<evidence type="ECO:0000256" key="4">
    <source>
        <dbReference type="ARBA" id="ARBA00022475"/>
    </source>
</evidence>
<keyword evidence="4" id="KW-1003">Cell membrane</keyword>
<reference evidence="10 11" key="1">
    <citation type="submission" date="2018-06" db="EMBL/GenBank/DDBJ databases">
        <authorList>
            <consortium name="Pathogen Informatics"/>
            <person name="Doyle S."/>
        </authorList>
    </citation>
    <scope>NUCLEOTIDE SEQUENCE [LARGE SCALE GENOMIC DNA]</scope>
    <source>
        <strain evidence="10 11">NCTC13315</strain>
    </source>
</reference>
<sequence length="379" mass="42473">MSKINNMALRFFAIQKKEFIVMMREKRTYFFLVLIPLIQVVLFGFIINSDAKNLPTVVVTQDTSPFVNSIVHSFINSGYFKILPFSGNAKEAENLMAAGKVKFIIYIPEHFSRDLVNNKQPHLLLEGDASDPMVVGNAFAAANIIASEALNRDAVGHLSYLASKEPSFIIDRHAKYNPAAKAQFHTLPGLLASITTISLTMLTAISIISEYEAGNMEMLLISPIHPLEVIFGKIFPNLILGYILFYLILIITRWLFHVPFHGSLLLLSIVVFPFFIANLGIGIITSAISKTQFQAANIASTYALPAILFSGFMFPFAAMPYWAQWLGNLLPPTYFLRITSNIMLKDANLKAIWPDFWPILLFACIVIVVGDRLYRQTLD</sequence>
<evidence type="ECO:0000256" key="2">
    <source>
        <dbReference type="ARBA" id="ARBA00007783"/>
    </source>
</evidence>
<dbReference type="AlphaFoldDB" id="A0A378I1B0"/>
<accession>A0A378I1B0</accession>
<keyword evidence="3" id="KW-0813">Transport</keyword>
<dbReference type="InterPro" id="IPR051449">
    <property type="entry name" value="ABC-2_transporter_component"/>
</dbReference>
<dbReference type="PROSITE" id="PS51012">
    <property type="entry name" value="ABC_TM2"/>
    <property type="match status" value="1"/>
</dbReference>
<keyword evidence="5 8" id="KW-0812">Transmembrane</keyword>
<evidence type="ECO:0000256" key="8">
    <source>
        <dbReference type="SAM" id="Phobius"/>
    </source>
</evidence>
<dbReference type="InterPro" id="IPR013525">
    <property type="entry name" value="ABC2_TM"/>
</dbReference>
<feature type="transmembrane region" description="Helical" evidence="8">
    <location>
        <begin position="29"/>
        <end position="47"/>
    </location>
</feature>
<evidence type="ECO:0000313" key="11">
    <source>
        <dbReference type="Proteomes" id="UP000254968"/>
    </source>
</evidence>
<feature type="transmembrane region" description="Helical" evidence="8">
    <location>
        <begin position="356"/>
        <end position="374"/>
    </location>
</feature>
<dbReference type="Pfam" id="PF12698">
    <property type="entry name" value="ABC2_membrane_3"/>
    <property type="match status" value="1"/>
</dbReference>
<comment type="similarity">
    <text evidence="2">Belongs to the ABC-2 integral membrane protein family.</text>
</comment>
<dbReference type="InterPro" id="IPR047817">
    <property type="entry name" value="ABC2_TM_bact-type"/>
</dbReference>
<dbReference type="RefSeq" id="WP_115302467.1">
    <property type="nucleotide sequence ID" value="NZ_CAAAHO010000001.1"/>
</dbReference>
<dbReference type="EMBL" id="UGNV01000001">
    <property type="protein sequence ID" value="STX28742.1"/>
    <property type="molecule type" value="Genomic_DNA"/>
</dbReference>
<organism evidence="10 11">
    <name type="scientific">Legionella beliardensis</name>
    <dbReference type="NCBI Taxonomy" id="91822"/>
    <lineage>
        <taxon>Bacteria</taxon>
        <taxon>Pseudomonadati</taxon>
        <taxon>Pseudomonadota</taxon>
        <taxon>Gammaproteobacteria</taxon>
        <taxon>Legionellales</taxon>
        <taxon>Legionellaceae</taxon>
        <taxon>Legionella</taxon>
    </lineage>
</organism>
<keyword evidence="7 8" id="KW-0472">Membrane</keyword>
<name>A0A378I1B0_9GAMM</name>
<dbReference type="Gene3D" id="3.40.1710.10">
    <property type="entry name" value="abc type-2 transporter like domain"/>
    <property type="match status" value="1"/>
</dbReference>
<evidence type="ECO:0000256" key="7">
    <source>
        <dbReference type="ARBA" id="ARBA00023136"/>
    </source>
</evidence>
<feature type="domain" description="ABC transmembrane type-2" evidence="9">
    <location>
        <begin position="148"/>
        <end position="377"/>
    </location>
</feature>
<dbReference type="GO" id="GO:0140359">
    <property type="term" value="F:ABC-type transporter activity"/>
    <property type="evidence" value="ECO:0007669"/>
    <property type="project" value="InterPro"/>
</dbReference>
<protein>
    <submittedName>
        <fullName evidence="10">ABC transporter permease</fullName>
    </submittedName>
</protein>
<dbReference type="Proteomes" id="UP000254968">
    <property type="component" value="Unassembled WGS sequence"/>
</dbReference>
<keyword evidence="6 8" id="KW-1133">Transmembrane helix</keyword>